<keyword evidence="2" id="KW-1133">Transmembrane helix</keyword>
<evidence type="ECO:0000256" key="1">
    <source>
        <dbReference type="SAM" id="Coils"/>
    </source>
</evidence>
<evidence type="ECO:0000256" key="2">
    <source>
        <dbReference type="SAM" id="Phobius"/>
    </source>
</evidence>
<keyword evidence="2" id="KW-0472">Membrane</keyword>
<evidence type="ECO:0000313" key="3">
    <source>
        <dbReference type="EMBL" id="UUX93609.1"/>
    </source>
</evidence>
<proteinExistence type="predicted"/>
<dbReference type="RefSeq" id="WP_257743746.1">
    <property type="nucleotide sequence ID" value="NZ_CP096115.1"/>
</dbReference>
<keyword evidence="1" id="KW-0175">Coiled coil</keyword>
<dbReference type="Proteomes" id="UP001060368">
    <property type="component" value="Chromosome"/>
</dbReference>
<protein>
    <submittedName>
        <fullName evidence="3">Uncharacterized protein</fullName>
    </submittedName>
</protein>
<keyword evidence="4" id="KW-1185">Reference proteome</keyword>
<feature type="coiled-coil region" evidence="1">
    <location>
        <begin position="29"/>
        <end position="56"/>
    </location>
</feature>
<name>A0A9E7PRA7_9EURY</name>
<feature type="transmembrane region" description="Helical" evidence="2">
    <location>
        <begin position="6"/>
        <end position="27"/>
    </location>
</feature>
<organism evidence="3 4">
    <name type="scientific">Methanoplanus endosymbiosus</name>
    <dbReference type="NCBI Taxonomy" id="33865"/>
    <lineage>
        <taxon>Archaea</taxon>
        <taxon>Methanobacteriati</taxon>
        <taxon>Methanobacteriota</taxon>
        <taxon>Stenosarchaea group</taxon>
        <taxon>Methanomicrobia</taxon>
        <taxon>Methanomicrobiales</taxon>
        <taxon>Methanomicrobiaceae</taxon>
        <taxon>Methanoplanus</taxon>
    </lineage>
</organism>
<accession>A0A9E7PRA7</accession>
<dbReference type="KEGG" id="mend:L6E24_05685"/>
<dbReference type="AlphaFoldDB" id="A0A9E7PRA7"/>
<dbReference type="GeneID" id="74307169"/>
<reference evidence="3" key="1">
    <citation type="submission" date="2022-04" db="EMBL/GenBank/DDBJ databases">
        <title>Complete genome of Methanoplanus endosymbiosus DSM 3599.</title>
        <authorList>
            <person name="Chen S.-C."/>
            <person name="You Y.-T."/>
            <person name="Zhou Y.-Z."/>
            <person name="Lai M.-C."/>
        </authorList>
    </citation>
    <scope>NUCLEOTIDE SEQUENCE</scope>
    <source>
        <strain evidence="3">DSM 3599</strain>
    </source>
</reference>
<keyword evidence="2" id="KW-0812">Transmembrane</keyword>
<gene>
    <name evidence="3" type="ORF">L6E24_05685</name>
</gene>
<sequence length="64" mass="7440">MSTEAILPFVLGALNILFIFIIWVMYVRIRQLLNDVKELKSRMEFSDNEIELLAEAVRGISKIK</sequence>
<evidence type="ECO:0000313" key="4">
    <source>
        <dbReference type="Proteomes" id="UP001060368"/>
    </source>
</evidence>
<dbReference type="EMBL" id="CP096115">
    <property type="protein sequence ID" value="UUX93609.1"/>
    <property type="molecule type" value="Genomic_DNA"/>
</dbReference>